<keyword evidence="6 10" id="KW-0798">TonB box</keyword>
<gene>
    <name evidence="14" type="ORF">AL072_21720</name>
</gene>
<dbReference type="InterPro" id="IPR037066">
    <property type="entry name" value="Plug_dom_sf"/>
</dbReference>
<dbReference type="Pfam" id="PF07715">
    <property type="entry name" value="Plug"/>
    <property type="match status" value="1"/>
</dbReference>
<proteinExistence type="inferred from homology"/>
<dbReference type="GO" id="GO:0044718">
    <property type="term" value="P:siderophore transmembrane transport"/>
    <property type="evidence" value="ECO:0007669"/>
    <property type="project" value="TreeGrafter"/>
</dbReference>
<dbReference type="PANTHER" id="PTHR30069">
    <property type="entry name" value="TONB-DEPENDENT OUTER MEMBRANE RECEPTOR"/>
    <property type="match status" value="1"/>
</dbReference>
<comment type="subcellular location">
    <subcellularLocation>
        <location evidence="1 9">Cell outer membrane</location>
        <topology evidence="1 9">Multi-pass membrane protein</topology>
    </subcellularLocation>
</comment>
<dbReference type="Pfam" id="PF00593">
    <property type="entry name" value="TonB_dep_Rec_b-barrel"/>
    <property type="match status" value="1"/>
</dbReference>
<evidence type="ECO:0000256" key="11">
    <source>
        <dbReference type="SAM" id="SignalP"/>
    </source>
</evidence>
<keyword evidence="15" id="KW-1185">Reference proteome</keyword>
<reference evidence="15" key="1">
    <citation type="submission" date="2015-12" db="EMBL/GenBank/DDBJ databases">
        <title>Complete Genome Sequence of Azospirillum thiophilum BV-S.</title>
        <authorList>
            <person name="Fomenkov A."/>
            <person name="Vincze T."/>
            <person name="Grabovich M."/>
            <person name="Dubinina G."/>
            <person name="Orlova M."/>
            <person name="Belousova E."/>
            <person name="Roberts R.J."/>
        </authorList>
    </citation>
    <scope>NUCLEOTIDE SEQUENCE [LARGE SCALE GENOMIC DNA]</scope>
    <source>
        <strain evidence="15">BV-S</strain>
    </source>
</reference>
<dbReference type="GO" id="GO:0015344">
    <property type="term" value="F:siderophore uptake transmembrane transporter activity"/>
    <property type="evidence" value="ECO:0007669"/>
    <property type="project" value="TreeGrafter"/>
</dbReference>
<name>A0AAC8ZVV0_9PROT</name>
<dbReference type="InterPro" id="IPR036942">
    <property type="entry name" value="Beta-barrel_TonB_sf"/>
</dbReference>
<feature type="domain" description="TonB-dependent receptor plug" evidence="13">
    <location>
        <begin position="58"/>
        <end position="156"/>
    </location>
</feature>
<evidence type="ECO:0000256" key="7">
    <source>
        <dbReference type="ARBA" id="ARBA00023136"/>
    </source>
</evidence>
<evidence type="ECO:0000256" key="3">
    <source>
        <dbReference type="ARBA" id="ARBA00022448"/>
    </source>
</evidence>
<keyword evidence="5 9" id="KW-0812">Transmembrane</keyword>
<keyword evidence="7 9" id="KW-0472">Membrane</keyword>
<keyword evidence="4 9" id="KW-1134">Transmembrane beta strand</keyword>
<dbReference type="SUPFAM" id="SSF56935">
    <property type="entry name" value="Porins"/>
    <property type="match status" value="1"/>
</dbReference>
<accession>A0AAC8ZVV0</accession>
<keyword evidence="3 9" id="KW-0813">Transport</keyword>
<dbReference type="Gene3D" id="2.40.170.20">
    <property type="entry name" value="TonB-dependent receptor, beta-barrel domain"/>
    <property type="match status" value="1"/>
</dbReference>
<dbReference type="RefSeq" id="WP_045584277.1">
    <property type="nucleotide sequence ID" value="NZ_CP012403.1"/>
</dbReference>
<organism evidence="14 15">
    <name type="scientific">Azospirillum thiophilum</name>
    <dbReference type="NCBI Taxonomy" id="528244"/>
    <lineage>
        <taxon>Bacteria</taxon>
        <taxon>Pseudomonadati</taxon>
        <taxon>Pseudomonadota</taxon>
        <taxon>Alphaproteobacteria</taxon>
        <taxon>Rhodospirillales</taxon>
        <taxon>Azospirillaceae</taxon>
        <taxon>Azospirillum</taxon>
    </lineage>
</organism>
<dbReference type="EMBL" id="CP012403">
    <property type="protein sequence ID" value="ALG73600.1"/>
    <property type="molecule type" value="Genomic_DNA"/>
</dbReference>
<evidence type="ECO:0000256" key="6">
    <source>
        <dbReference type="ARBA" id="ARBA00023077"/>
    </source>
</evidence>
<evidence type="ECO:0000259" key="13">
    <source>
        <dbReference type="Pfam" id="PF07715"/>
    </source>
</evidence>
<keyword evidence="8 9" id="KW-0998">Cell outer membrane</keyword>
<sequence>MTCRFRHRITSTTALITLSLLGLFPVAQAAPALAHDKETALTLPSVAVEGEAPRPVEAATVIDQKAIDREVPQNLRDLFQGEPSITIPGSSTAAQKIYLHGIDQSKLNVTIDGAAQRAGIWHHNGNLTLDPTFLKSVEVDPGVSPADAGPGALGGTVAFKTKNATDMLLPGQEVGGTAILGYDTNSETWRTTGAGYAAKHGFELLGIGTLSRGRNYENGNGVTEAGTGTDLVSGLGKLAYESDGGHRLSVSGEHVRDDAVRRLRSNLGLVGGPTGPLMNSNTATRTTAVVSYETTQPTDWFNPGVTFSYTRNRLERPNENRRTTAHGAFDSQVDTIGLTVKNSFAIPTGTLTAGFDLSRDDIHIDRFHFTTDADERITNVGGFLQARLAPLERLRLSTGVRLDHQSYRSVDKKTFENTGLSPNLSADYGLTDSLTAFGGYSYNWGGLEMAEAALFHAANYRYSSDLEPVTAHNMRAGLRYAHQGLRLEAAAFLTYMENPVAWNYTTYTRVNGEDLRTRGFDLTVGHDWSNAGINAKYTHTAVTYGNRMALSSDYNTAVPVGDLFALRGHYSFEDLRLTLGASSEIALKIEDDALRANGFRSIDGYQVVNLFTEWKPMETAPNWTLRAEANNIFDAAYVSRSSYGQTSTVQPALAEGRSVYLTSTVKF</sequence>
<dbReference type="GO" id="GO:0009279">
    <property type="term" value="C:cell outer membrane"/>
    <property type="evidence" value="ECO:0007669"/>
    <property type="project" value="UniProtKB-SubCell"/>
</dbReference>
<dbReference type="InterPro" id="IPR000531">
    <property type="entry name" value="Beta-barrel_TonB"/>
</dbReference>
<evidence type="ECO:0000256" key="10">
    <source>
        <dbReference type="RuleBase" id="RU003357"/>
    </source>
</evidence>
<dbReference type="InterPro" id="IPR039426">
    <property type="entry name" value="TonB-dep_rcpt-like"/>
</dbReference>
<dbReference type="InterPro" id="IPR012910">
    <property type="entry name" value="Plug_dom"/>
</dbReference>
<evidence type="ECO:0000256" key="4">
    <source>
        <dbReference type="ARBA" id="ARBA00022452"/>
    </source>
</evidence>
<comment type="similarity">
    <text evidence="2 9 10">Belongs to the TonB-dependent receptor family.</text>
</comment>
<protein>
    <submittedName>
        <fullName evidence="14">TonB-dependent receptor</fullName>
    </submittedName>
</protein>
<evidence type="ECO:0000259" key="12">
    <source>
        <dbReference type="Pfam" id="PF00593"/>
    </source>
</evidence>
<dbReference type="CDD" id="cd01347">
    <property type="entry name" value="ligand_gated_channel"/>
    <property type="match status" value="1"/>
</dbReference>
<evidence type="ECO:0000256" key="8">
    <source>
        <dbReference type="ARBA" id="ARBA00023237"/>
    </source>
</evidence>
<dbReference type="Gene3D" id="2.170.130.10">
    <property type="entry name" value="TonB-dependent receptor, plug domain"/>
    <property type="match status" value="1"/>
</dbReference>
<keyword evidence="11" id="KW-0732">Signal</keyword>
<feature type="domain" description="TonB-dependent receptor-like beta-barrel" evidence="12">
    <location>
        <begin position="251"/>
        <end position="632"/>
    </location>
</feature>
<evidence type="ECO:0000256" key="2">
    <source>
        <dbReference type="ARBA" id="ARBA00009810"/>
    </source>
</evidence>
<feature type="signal peptide" evidence="11">
    <location>
        <begin position="1"/>
        <end position="29"/>
    </location>
</feature>
<evidence type="ECO:0000313" key="15">
    <source>
        <dbReference type="Proteomes" id="UP000069935"/>
    </source>
</evidence>
<evidence type="ECO:0000256" key="5">
    <source>
        <dbReference type="ARBA" id="ARBA00022692"/>
    </source>
</evidence>
<dbReference type="Proteomes" id="UP000069935">
    <property type="component" value="Chromosome 3"/>
</dbReference>
<dbReference type="PROSITE" id="PS52016">
    <property type="entry name" value="TONB_DEPENDENT_REC_3"/>
    <property type="match status" value="1"/>
</dbReference>
<evidence type="ECO:0000256" key="9">
    <source>
        <dbReference type="PROSITE-ProRule" id="PRU01360"/>
    </source>
</evidence>
<feature type="chain" id="PRO_5042053288" evidence="11">
    <location>
        <begin position="30"/>
        <end position="667"/>
    </location>
</feature>
<evidence type="ECO:0000313" key="14">
    <source>
        <dbReference type="EMBL" id="ALG73600.1"/>
    </source>
</evidence>
<dbReference type="AlphaFoldDB" id="A0AAC8ZVV0"/>
<keyword evidence="14" id="KW-0675">Receptor</keyword>
<evidence type="ECO:0000256" key="1">
    <source>
        <dbReference type="ARBA" id="ARBA00004571"/>
    </source>
</evidence>
<dbReference type="KEGG" id="ati:AL072_21720"/>
<dbReference type="PANTHER" id="PTHR30069:SF41">
    <property type="entry name" value="HEME_HEMOPEXIN UTILIZATION PROTEIN C"/>
    <property type="match status" value="1"/>
</dbReference>
<reference evidence="14 15" key="2">
    <citation type="journal article" date="2016" name="Genome Announc.">
        <title>Complete Genome Sequence of a Strain of Azospirillum thiophilum Isolated from a Sulfide Spring.</title>
        <authorList>
            <person name="Fomenkov A."/>
            <person name="Vincze T."/>
            <person name="Grabovich M."/>
            <person name="Anton B.P."/>
            <person name="Dubinina G."/>
            <person name="Orlova M."/>
            <person name="Belousova E."/>
            <person name="Roberts R.J."/>
        </authorList>
    </citation>
    <scope>NUCLEOTIDE SEQUENCE [LARGE SCALE GENOMIC DNA]</scope>
    <source>
        <strain evidence="14 15">BV-S</strain>
    </source>
</reference>